<feature type="transmembrane region" description="Helical" evidence="2">
    <location>
        <begin position="205"/>
        <end position="223"/>
    </location>
</feature>
<evidence type="ECO:0000313" key="5">
    <source>
        <dbReference type="Proteomes" id="UP001589608"/>
    </source>
</evidence>
<feature type="region of interest" description="Disordered" evidence="1">
    <location>
        <begin position="85"/>
        <end position="131"/>
    </location>
</feature>
<evidence type="ECO:0000256" key="1">
    <source>
        <dbReference type="SAM" id="MobiDB-lite"/>
    </source>
</evidence>
<sequence>MALLVVAALPAASAHAAGVSAVRFTDRCDGSVEVLLPNQYSSGNLIYTVNEELVVVGPGQRPVQSVAAAPTGDLVVHVSVQERDGKEYRTSHDWIEPDSCDAPTGEGQKRHAAAAGDAGGSASVAGDAGGSASVAGDAGGSAYSAAAGGYGADQGGSDGQAYGSAAGAVDSDLGADAVHQDAFGLPARAQQPATGALALTGTNTMLLSAVGVLLVLVGVGLFRRRRRITFVAK</sequence>
<feature type="compositionally biased region" description="Basic and acidic residues" evidence="1">
    <location>
        <begin position="85"/>
        <end position="95"/>
    </location>
</feature>
<keyword evidence="2" id="KW-1133">Transmembrane helix</keyword>
<evidence type="ECO:0000256" key="2">
    <source>
        <dbReference type="SAM" id="Phobius"/>
    </source>
</evidence>
<proteinExistence type="predicted"/>
<evidence type="ECO:0000256" key="3">
    <source>
        <dbReference type="SAM" id="SignalP"/>
    </source>
</evidence>
<evidence type="ECO:0000313" key="4">
    <source>
        <dbReference type="EMBL" id="MFB9447350.1"/>
    </source>
</evidence>
<keyword evidence="2" id="KW-0472">Membrane</keyword>
<protein>
    <submittedName>
        <fullName evidence="4">LPXTG cell wall anchor domain-containing protein</fullName>
    </submittedName>
</protein>
<gene>
    <name evidence="4" type="ORF">ACFFTR_30020</name>
</gene>
<name>A0ABV5MER3_9ACTN</name>
<feature type="signal peptide" evidence="3">
    <location>
        <begin position="1"/>
        <end position="16"/>
    </location>
</feature>
<feature type="chain" id="PRO_5047302127" evidence="3">
    <location>
        <begin position="17"/>
        <end position="233"/>
    </location>
</feature>
<comment type="caution">
    <text evidence="4">The sequence shown here is derived from an EMBL/GenBank/DDBJ whole genome shotgun (WGS) entry which is preliminary data.</text>
</comment>
<keyword evidence="2" id="KW-0812">Transmembrane</keyword>
<dbReference type="NCBIfam" id="TIGR01167">
    <property type="entry name" value="LPXTG_anchor"/>
    <property type="match status" value="1"/>
</dbReference>
<dbReference type="RefSeq" id="WP_223100774.1">
    <property type="nucleotide sequence ID" value="NZ_CP061913.1"/>
</dbReference>
<keyword evidence="5" id="KW-1185">Reference proteome</keyword>
<dbReference type="Proteomes" id="UP001589608">
    <property type="component" value="Unassembled WGS sequence"/>
</dbReference>
<reference evidence="4 5" key="1">
    <citation type="submission" date="2024-09" db="EMBL/GenBank/DDBJ databases">
        <authorList>
            <person name="Sun Q."/>
            <person name="Mori K."/>
        </authorList>
    </citation>
    <scope>NUCLEOTIDE SEQUENCE [LARGE SCALE GENOMIC DNA]</scope>
    <source>
        <strain evidence="4 5">JCM 3307</strain>
    </source>
</reference>
<dbReference type="EMBL" id="JBHMCA010000053">
    <property type="protein sequence ID" value="MFB9447350.1"/>
    <property type="molecule type" value="Genomic_DNA"/>
</dbReference>
<organism evidence="4 5">
    <name type="scientific">Dactylosporangium vinaceum</name>
    <dbReference type="NCBI Taxonomy" id="53362"/>
    <lineage>
        <taxon>Bacteria</taxon>
        <taxon>Bacillati</taxon>
        <taxon>Actinomycetota</taxon>
        <taxon>Actinomycetes</taxon>
        <taxon>Micromonosporales</taxon>
        <taxon>Micromonosporaceae</taxon>
        <taxon>Dactylosporangium</taxon>
    </lineage>
</organism>
<feature type="compositionally biased region" description="Low complexity" evidence="1">
    <location>
        <begin position="113"/>
        <end position="131"/>
    </location>
</feature>
<keyword evidence="3" id="KW-0732">Signal</keyword>
<accession>A0ABV5MER3</accession>